<name>A0AAU7Q0Z3_9RICK</name>
<evidence type="ECO:0000313" key="10">
    <source>
        <dbReference type="EMBL" id="XBS66773.1"/>
    </source>
</evidence>
<keyword evidence="2" id="KW-0444">Lipid biosynthesis</keyword>
<dbReference type="PANTHER" id="PTHR43616:SF5">
    <property type="entry name" value="GLYCEROL DEHYDROGENASE 1"/>
    <property type="match status" value="1"/>
</dbReference>
<keyword evidence="9" id="KW-1208">Phospholipid metabolism</keyword>
<dbReference type="Gene3D" id="1.20.1090.10">
    <property type="entry name" value="Dehydroquinate synthase-like - alpha domain"/>
    <property type="match status" value="1"/>
</dbReference>
<proteinExistence type="predicted"/>
<keyword evidence="8" id="KW-0594">Phospholipid biosynthesis</keyword>
<keyword evidence="7" id="KW-0443">Lipid metabolism</keyword>
<evidence type="ECO:0000256" key="6">
    <source>
        <dbReference type="ARBA" id="ARBA00023027"/>
    </source>
</evidence>
<evidence type="ECO:0000256" key="1">
    <source>
        <dbReference type="ARBA" id="ARBA00022490"/>
    </source>
</evidence>
<keyword evidence="1" id="KW-0963">Cytoplasm</keyword>
<dbReference type="Gene3D" id="3.40.50.1970">
    <property type="match status" value="1"/>
</dbReference>
<evidence type="ECO:0000256" key="3">
    <source>
        <dbReference type="ARBA" id="ARBA00022723"/>
    </source>
</evidence>
<keyword evidence="6" id="KW-0520">NAD</keyword>
<dbReference type="GO" id="GO:0008654">
    <property type="term" value="P:phospholipid biosynthetic process"/>
    <property type="evidence" value="ECO:0007669"/>
    <property type="project" value="UniProtKB-KW"/>
</dbReference>
<accession>A0AAU7Q0Z3</accession>
<evidence type="ECO:0000256" key="2">
    <source>
        <dbReference type="ARBA" id="ARBA00022516"/>
    </source>
</evidence>
<dbReference type="PANTHER" id="PTHR43616">
    <property type="entry name" value="GLYCEROL DEHYDROGENASE"/>
    <property type="match status" value="1"/>
</dbReference>
<dbReference type="InterPro" id="IPR016205">
    <property type="entry name" value="Glycerol_DH"/>
</dbReference>
<dbReference type="RefSeq" id="WP_047759592.1">
    <property type="nucleotide sequence ID" value="NZ_CP157942.1"/>
</dbReference>
<dbReference type="GO" id="GO:0046872">
    <property type="term" value="F:metal ion binding"/>
    <property type="evidence" value="ECO:0007669"/>
    <property type="project" value="UniProtKB-KW"/>
</dbReference>
<evidence type="ECO:0000256" key="9">
    <source>
        <dbReference type="ARBA" id="ARBA00023264"/>
    </source>
</evidence>
<dbReference type="GO" id="GO:0016614">
    <property type="term" value="F:oxidoreductase activity, acting on CH-OH group of donors"/>
    <property type="evidence" value="ECO:0007669"/>
    <property type="project" value="InterPro"/>
</dbReference>
<sequence length="424" mass="47771">MRYLKQILQQTEQVLIREVKVLADNIYEICRQYGNDIFLIADENTAKLLNKNILNKVSHLIIPATPVIPARDAGIYDGSQCHATWMTPNRLNRAASLQTVNLVRNKAKDSDLIVAFGSGTVNDICKYASYLEGKDYISFPTAASMNGYSSANASILVDGYKKSFGAHLPKAIYIDTDIIANAPPRLTLSGFADFICRSTVQADWLLSHLLLGTEYNELPFKLVRNLEEILLREHLALAKKDKRVVLLLMEALLISGLGMVMSKGSYSASQGEHMIAHAIEMVTQDYSSSLHGEKIAVTTITMANLQEEILSIQNPITKPITLDVKHITQCFGNTEFIKILKQKQMMQQKIQEIICKEWSNISSLIKQNLLSAKHLQKVFEDLSIPYLPEHLNWNKEQYCKVVNLTFATRDRFTFLDLANCIEES</sequence>
<keyword evidence="4" id="KW-0521">NADP</keyword>
<evidence type="ECO:0000256" key="5">
    <source>
        <dbReference type="ARBA" id="ARBA00023002"/>
    </source>
</evidence>
<dbReference type="EMBL" id="CP157942">
    <property type="protein sequence ID" value="XBS66773.1"/>
    <property type="molecule type" value="Genomic_DNA"/>
</dbReference>
<dbReference type="InterPro" id="IPR032837">
    <property type="entry name" value="G1PDH"/>
</dbReference>
<dbReference type="SUPFAM" id="SSF56796">
    <property type="entry name" value="Dehydroquinate synthase-like"/>
    <property type="match status" value="1"/>
</dbReference>
<gene>
    <name evidence="10" type="ORF">ABLO99_06075</name>
</gene>
<dbReference type="AlphaFoldDB" id="A0AAU7Q0Z3"/>
<evidence type="ECO:0000256" key="7">
    <source>
        <dbReference type="ARBA" id="ARBA00023098"/>
    </source>
</evidence>
<dbReference type="Pfam" id="PF13685">
    <property type="entry name" value="Fe-ADH_2"/>
    <property type="match status" value="1"/>
</dbReference>
<organism evidence="10">
    <name type="scientific">Wolbachia endosymbiont of Armadillidium arcangelii</name>
    <dbReference type="NCBI Taxonomy" id="3158571"/>
    <lineage>
        <taxon>Bacteria</taxon>
        <taxon>Pseudomonadati</taxon>
        <taxon>Pseudomonadota</taxon>
        <taxon>Alphaproteobacteria</taxon>
        <taxon>Rickettsiales</taxon>
        <taxon>Anaplasmataceae</taxon>
        <taxon>Wolbachieae</taxon>
        <taxon>Wolbachia</taxon>
    </lineage>
</organism>
<evidence type="ECO:0000256" key="8">
    <source>
        <dbReference type="ARBA" id="ARBA00023209"/>
    </source>
</evidence>
<protein>
    <submittedName>
        <fullName evidence="10">Iron-containing alcohol dehydrogenase</fullName>
    </submittedName>
</protein>
<keyword evidence="5" id="KW-0560">Oxidoreductase</keyword>
<reference evidence="10" key="1">
    <citation type="submission" date="2024-06" db="EMBL/GenBank/DDBJ databases">
        <authorList>
            <person name="Dussert Y."/>
            <person name="Peccoud J."/>
            <person name="Pigeault R."/>
        </authorList>
    </citation>
    <scope>NUCLEOTIDE SEQUENCE</scope>
    <source>
        <strain evidence="10">WArc</strain>
    </source>
</reference>
<evidence type="ECO:0000256" key="4">
    <source>
        <dbReference type="ARBA" id="ARBA00022857"/>
    </source>
</evidence>
<keyword evidence="3" id="KW-0479">Metal-binding</keyword>